<comment type="caution">
    <text evidence="1">The sequence shown here is derived from an EMBL/GenBank/DDBJ whole genome shotgun (WGS) entry which is preliminary data.</text>
</comment>
<evidence type="ECO:0000313" key="2">
    <source>
        <dbReference type="Proteomes" id="UP000702544"/>
    </source>
</evidence>
<reference evidence="1 2" key="1">
    <citation type="submission" date="2020-01" db="EMBL/GenBank/DDBJ databases">
        <title>Genomes assembled from Gulf of Kutch pelagic sediment metagenomes.</title>
        <authorList>
            <person name="Chandrashekar M."/>
            <person name="Mahajan M.S."/>
            <person name="Dave K.J."/>
            <person name="Vatsa P."/>
            <person name="Nathani N.M."/>
        </authorList>
    </citation>
    <scope>NUCLEOTIDE SEQUENCE [LARGE SCALE GENOMIC DNA]</scope>
    <source>
        <strain evidence="1">KS3-K002</strain>
    </source>
</reference>
<dbReference type="EMBL" id="JAACAK010000148">
    <property type="protein sequence ID" value="NIR76753.1"/>
    <property type="molecule type" value="Genomic_DNA"/>
</dbReference>
<evidence type="ECO:0000313" key="1">
    <source>
        <dbReference type="EMBL" id="NIR76753.1"/>
    </source>
</evidence>
<sequence>MSDRREAAREAVKTLVSICHTRYTQGFPGDKVREAKRTILAALDGEEDERDYEMFHDRHITDDEHRRARDTWETLHSAIDSGAINENTAIHLLAKEFAAIRRVFEEGATP</sequence>
<name>A0AAE4ZBJ9_9BACT</name>
<gene>
    <name evidence="1" type="ORF">GWO12_16880</name>
</gene>
<protein>
    <submittedName>
        <fullName evidence="1">Uncharacterized protein</fullName>
    </submittedName>
</protein>
<accession>A0AAE4ZBJ9</accession>
<dbReference type="AlphaFoldDB" id="A0AAE4ZBJ9"/>
<dbReference type="Proteomes" id="UP000702544">
    <property type="component" value="Unassembled WGS sequence"/>
</dbReference>
<organism evidence="1 2">
    <name type="scientific">Candidatus Kutchimonas denitrificans</name>
    <dbReference type="NCBI Taxonomy" id="3056748"/>
    <lineage>
        <taxon>Bacteria</taxon>
        <taxon>Pseudomonadati</taxon>
        <taxon>Gemmatimonadota</taxon>
        <taxon>Gemmatimonadia</taxon>
        <taxon>Candidatus Palauibacterales</taxon>
        <taxon>Candidatus Palauibacteraceae</taxon>
        <taxon>Candidatus Kutchimonas</taxon>
    </lineage>
</organism>
<proteinExistence type="predicted"/>